<feature type="coiled-coil region" evidence="1">
    <location>
        <begin position="116"/>
        <end position="150"/>
    </location>
</feature>
<sequence length="306" mass="34948">MDKNDLLHSTLHFIEKLKDENNKAQSEAIQVALECLSEALDFPLQEISSAPKYKIDDVCLQKTAKTKIAKISDSENLTEKAENLKNGGKFRQAIPVTVEALKRDPFDLKVILPINAEKARTLLADTLLELNRLEEAKSDYEMALEIASKQKKSHQKSDEALKDLTSKLENVVAMINYRKRRQRVDEENSRFRSAVDKKDLPPKDIEKNIGKFLSDKKSLDKIFENEKFQNLAQNMMQNPFMQNIMKDIFPSQQPPNFGGNDNDLNNSFNENKTNIVTGQNGQNIEKENGSDLNEIDKSDVKNDYKK</sequence>
<dbReference type="Gene3D" id="1.25.40.10">
    <property type="entry name" value="Tetratricopeptide repeat domain"/>
    <property type="match status" value="1"/>
</dbReference>
<evidence type="ECO:0000313" key="4">
    <source>
        <dbReference type="Proteomes" id="UP001439008"/>
    </source>
</evidence>
<gene>
    <name evidence="3" type="ORF">MHBO_002459</name>
</gene>
<evidence type="ECO:0000256" key="1">
    <source>
        <dbReference type="SAM" id="Coils"/>
    </source>
</evidence>
<feature type="compositionally biased region" description="Basic and acidic residues" evidence="2">
    <location>
        <begin position="284"/>
        <end position="306"/>
    </location>
</feature>
<evidence type="ECO:0000256" key="2">
    <source>
        <dbReference type="SAM" id="MobiDB-lite"/>
    </source>
</evidence>
<organism evidence="3 4">
    <name type="scientific">Bonamia ostreae</name>
    <dbReference type="NCBI Taxonomy" id="126728"/>
    <lineage>
        <taxon>Eukaryota</taxon>
        <taxon>Sar</taxon>
        <taxon>Rhizaria</taxon>
        <taxon>Endomyxa</taxon>
        <taxon>Ascetosporea</taxon>
        <taxon>Haplosporida</taxon>
        <taxon>Bonamia</taxon>
    </lineage>
</organism>
<keyword evidence="4" id="KW-1185">Reference proteome</keyword>
<reference evidence="3 4" key="1">
    <citation type="journal article" date="2024" name="BMC Biol.">
        <title>Comparative genomics of Ascetosporea gives new insight into the evolutionary basis for animal parasitism in Rhizaria.</title>
        <authorList>
            <person name="Hiltunen Thoren M."/>
            <person name="Onut-Brannstrom I."/>
            <person name="Alfjorden A."/>
            <person name="Peckova H."/>
            <person name="Swords F."/>
            <person name="Hooper C."/>
            <person name="Holzer A.S."/>
            <person name="Bass D."/>
            <person name="Burki F."/>
        </authorList>
    </citation>
    <scope>NUCLEOTIDE SEQUENCE [LARGE SCALE GENOMIC DNA]</scope>
    <source>
        <strain evidence="3">20-A016</strain>
    </source>
</reference>
<dbReference type="EMBL" id="JBDODL010000894">
    <property type="protein sequence ID" value="MES1920829.1"/>
    <property type="molecule type" value="Genomic_DNA"/>
</dbReference>
<protein>
    <submittedName>
        <fullName evidence="3">Uncharacterized protein</fullName>
    </submittedName>
</protein>
<evidence type="ECO:0000313" key="3">
    <source>
        <dbReference type="EMBL" id="MES1920829.1"/>
    </source>
</evidence>
<keyword evidence="1" id="KW-0175">Coiled coil</keyword>
<dbReference type="SUPFAM" id="SSF48452">
    <property type="entry name" value="TPR-like"/>
    <property type="match status" value="1"/>
</dbReference>
<feature type="region of interest" description="Disordered" evidence="2">
    <location>
        <begin position="248"/>
        <end position="306"/>
    </location>
</feature>
<name>A0ABV2AMT7_9EUKA</name>
<comment type="caution">
    <text evidence="3">The sequence shown here is derived from an EMBL/GenBank/DDBJ whole genome shotgun (WGS) entry which is preliminary data.</text>
</comment>
<feature type="compositionally biased region" description="Polar residues" evidence="2">
    <location>
        <begin position="272"/>
        <end position="283"/>
    </location>
</feature>
<proteinExistence type="predicted"/>
<accession>A0ABV2AMT7</accession>
<feature type="compositionally biased region" description="Low complexity" evidence="2">
    <location>
        <begin position="256"/>
        <end position="271"/>
    </location>
</feature>
<dbReference type="InterPro" id="IPR011990">
    <property type="entry name" value="TPR-like_helical_dom_sf"/>
</dbReference>
<dbReference type="Proteomes" id="UP001439008">
    <property type="component" value="Unassembled WGS sequence"/>
</dbReference>